<sequence>MQDPKETHGESSARSSIDLGPDPEAQDAGPINMGPNSLCLTHGIEVEAAGQYLESRSFPEQKRWLYAYRVRIKNVGPVAQKLLSRHWIITDANGERREVRGVGVVGEQPRLEAGDSHEYRSMCDLSTAWGTMEGTYQFITDEGEEHEVRVGRFFLVESSDNKIVAE</sequence>
<evidence type="ECO:0000313" key="4">
    <source>
        <dbReference type="Proteomes" id="UP000320390"/>
    </source>
</evidence>
<evidence type="ECO:0000259" key="2">
    <source>
        <dbReference type="PROSITE" id="PS51087"/>
    </source>
</evidence>
<accession>A0A518EZB9</accession>
<dbReference type="AlphaFoldDB" id="A0A518EZB9"/>
<gene>
    <name evidence="3" type="ORF">Poly30_49850</name>
</gene>
<feature type="region of interest" description="Disordered" evidence="1">
    <location>
        <begin position="1"/>
        <end position="34"/>
    </location>
</feature>
<dbReference type="Gene3D" id="2.60.40.1470">
    <property type="entry name" value="ApaG domain"/>
    <property type="match status" value="1"/>
</dbReference>
<protein>
    <submittedName>
        <fullName evidence="3">CO2+/MG2+ efflux protein ApaG</fullName>
    </submittedName>
</protein>
<dbReference type="RefSeq" id="WP_419190614.1">
    <property type="nucleotide sequence ID" value="NZ_CP036434.1"/>
</dbReference>
<feature type="domain" description="ApaG" evidence="2">
    <location>
        <begin position="38"/>
        <end position="162"/>
    </location>
</feature>
<dbReference type="EMBL" id="CP036434">
    <property type="protein sequence ID" value="QDV09427.1"/>
    <property type="molecule type" value="Genomic_DNA"/>
</dbReference>
<dbReference type="PANTHER" id="PTHR47191:SF2">
    <property type="entry name" value="OS05G0170800 PROTEIN"/>
    <property type="match status" value="1"/>
</dbReference>
<evidence type="ECO:0000256" key="1">
    <source>
        <dbReference type="SAM" id="MobiDB-lite"/>
    </source>
</evidence>
<organism evidence="3 4">
    <name type="scientific">Saltatorellus ferox</name>
    <dbReference type="NCBI Taxonomy" id="2528018"/>
    <lineage>
        <taxon>Bacteria</taxon>
        <taxon>Pseudomonadati</taxon>
        <taxon>Planctomycetota</taxon>
        <taxon>Planctomycetia</taxon>
        <taxon>Planctomycetia incertae sedis</taxon>
        <taxon>Saltatorellus</taxon>
    </lineage>
</organism>
<dbReference type="InterPro" id="IPR036767">
    <property type="entry name" value="ApaG_sf"/>
</dbReference>
<keyword evidence="4" id="KW-1185">Reference proteome</keyword>
<dbReference type="InterPro" id="IPR007474">
    <property type="entry name" value="ApaG_domain"/>
</dbReference>
<reference evidence="3 4" key="1">
    <citation type="submission" date="2019-02" db="EMBL/GenBank/DDBJ databases">
        <title>Deep-cultivation of Planctomycetes and their phenomic and genomic characterization uncovers novel biology.</title>
        <authorList>
            <person name="Wiegand S."/>
            <person name="Jogler M."/>
            <person name="Boedeker C."/>
            <person name="Pinto D."/>
            <person name="Vollmers J."/>
            <person name="Rivas-Marin E."/>
            <person name="Kohn T."/>
            <person name="Peeters S.H."/>
            <person name="Heuer A."/>
            <person name="Rast P."/>
            <person name="Oberbeckmann S."/>
            <person name="Bunk B."/>
            <person name="Jeske O."/>
            <person name="Meyerdierks A."/>
            <person name="Storesund J.E."/>
            <person name="Kallscheuer N."/>
            <person name="Luecker S."/>
            <person name="Lage O.M."/>
            <person name="Pohl T."/>
            <person name="Merkel B.J."/>
            <person name="Hornburger P."/>
            <person name="Mueller R.-W."/>
            <person name="Bruemmer F."/>
            <person name="Labrenz M."/>
            <person name="Spormann A.M."/>
            <person name="Op den Camp H."/>
            <person name="Overmann J."/>
            <person name="Amann R."/>
            <person name="Jetten M.S.M."/>
            <person name="Mascher T."/>
            <person name="Medema M.H."/>
            <person name="Devos D.P."/>
            <person name="Kaster A.-K."/>
            <person name="Ovreas L."/>
            <person name="Rohde M."/>
            <person name="Galperin M.Y."/>
            <person name="Jogler C."/>
        </authorList>
    </citation>
    <scope>NUCLEOTIDE SEQUENCE [LARGE SCALE GENOMIC DNA]</scope>
    <source>
        <strain evidence="3 4">Poly30</strain>
    </source>
</reference>
<name>A0A518EZB9_9BACT</name>
<dbReference type="NCBIfam" id="NF003967">
    <property type="entry name" value="PRK05461.1"/>
    <property type="match status" value="1"/>
</dbReference>
<dbReference type="PANTHER" id="PTHR47191">
    <property type="entry name" value="OS05G0170800 PROTEIN"/>
    <property type="match status" value="1"/>
</dbReference>
<dbReference type="Proteomes" id="UP000320390">
    <property type="component" value="Chromosome"/>
</dbReference>
<dbReference type="Pfam" id="PF04379">
    <property type="entry name" value="DUF525"/>
    <property type="match status" value="1"/>
</dbReference>
<feature type="compositionally biased region" description="Basic and acidic residues" evidence="1">
    <location>
        <begin position="1"/>
        <end position="11"/>
    </location>
</feature>
<dbReference type="PROSITE" id="PS51087">
    <property type="entry name" value="APAG"/>
    <property type="match status" value="1"/>
</dbReference>
<evidence type="ECO:0000313" key="3">
    <source>
        <dbReference type="EMBL" id="QDV09427.1"/>
    </source>
</evidence>
<dbReference type="InterPro" id="IPR050718">
    <property type="entry name" value="ApaG-like"/>
</dbReference>
<proteinExistence type="predicted"/>
<dbReference type="SUPFAM" id="SSF110069">
    <property type="entry name" value="ApaG-like"/>
    <property type="match status" value="1"/>
</dbReference>